<name>A6TNX6_ALKMQ</name>
<dbReference type="InterPro" id="IPR048279">
    <property type="entry name" value="MdtK-like"/>
</dbReference>
<feature type="transmembrane region" description="Helical" evidence="13">
    <location>
        <begin position="130"/>
        <end position="148"/>
    </location>
</feature>
<dbReference type="AlphaFoldDB" id="A6TNX6"/>
<keyword evidence="8 13" id="KW-0812">Transmembrane</keyword>
<evidence type="ECO:0000256" key="2">
    <source>
        <dbReference type="ARBA" id="ARBA00004651"/>
    </source>
</evidence>
<keyword evidence="9 13" id="KW-1133">Transmembrane helix</keyword>
<feature type="transmembrane region" description="Helical" evidence="13">
    <location>
        <begin position="225"/>
        <end position="248"/>
    </location>
</feature>
<feature type="transmembrane region" description="Helical" evidence="13">
    <location>
        <begin position="87"/>
        <end position="110"/>
    </location>
</feature>
<dbReference type="PANTHER" id="PTHR43298">
    <property type="entry name" value="MULTIDRUG RESISTANCE PROTEIN NORM-RELATED"/>
    <property type="match status" value="1"/>
</dbReference>
<evidence type="ECO:0000256" key="8">
    <source>
        <dbReference type="ARBA" id="ARBA00022692"/>
    </source>
</evidence>
<organism evidence="14 15">
    <name type="scientific">Alkaliphilus metalliredigens (strain QYMF)</name>
    <dbReference type="NCBI Taxonomy" id="293826"/>
    <lineage>
        <taxon>Bacteria</taxon>
        <taxon>Bacillati</taxon>
        <taxon>Bacillota</taxon>
        <taxon>Clostridia</taxon>
        <taxon>Peptostreptococcales</taxon>
        <taxon>Natronincolaceae</taxon>
        <taxon>Alkaliphilus</taxon>
    </lineage>
</organism>
<dbReference type="EMBL" id="CP000724">
    <property type="protein sequence ID" value="ABR47894.1"/>
    <property type="molecule type" value="Genomic_DNA"/>
</dbReference>
<proteinExistence type="inferred from homology"/>
<evidence type="ECO:0000256" key="12">
    <source>
        <dbReference type="ARBA" id="ARBA00031636"/>
    </source>
</evidence>
<dbReference type="KEGG" id="amt:Amet_1718"/>
<dbReference type="STRING" id="293826.Amet_1718"/>
<dbReference type="GO" id="GO:0005886">
    <property type="term" value="C:plasma membrane"/>
    <property type="evidence" value="ECO:0007669"/>
    <property type="project" value="UniProtKB-SubCell"/>
</dbReference>
<dbReference type="GO" id="GO:0042910">
    <property type="term" value="F:xenobiotic transmembrane transporter activity"/>
    <property type="evidence" value="ECO:0007669"/>
    <property type="project" value="InterPro"/>
</dbReference>
<feature type="transmembrane region" description="Helical" evidence="13">
    <location>
        <begin position="168"/>
        <end position="186"/>
    </location>
</feature>
<keyword evidence="11 13" id="KW-0472">Membrane</keyword>
<evidence type="ECO:0000256" key="10">
    <source>
        <dbReference type="ARBA" id="ARBA00023065"/>
    </source>
</evidence>
<gene>
    <name evidence="14" type="ordered locus">Amet_1718</name>
</gene>
<accession>A6TNX6</accession>
<feature type="transmembrane region" description="Helical" evidence="13">
    <location>
        <begin position="450"/>
        <end position="471"/>
    </location>
</feature>
<evidence type="ECO:0000256" key="13">
    <source>
        <dbReference type="SAM" id="Phobius"/>
    </source>
</evidence>
<evidence type="ECO:0000256" key="1">
    <source>
        <dbReference type="ARBA" id="ARBA00003408"/>
    </source>
</evidence>
<dbReference type="InterPro" id="IPR050222">
    <property type="entry name" value="MATE_MdtK"/>
</dbReference>
<sequence>MYGNSTNIHSNSTINLKNLYISTFFLVDNWGAVTLSEALRVERKQIRKIWDLAWPVMMAQLLHTLMSIVDMWFVANLGDVEAAAAGTSTSFIGVIHVIPFLIATGTIAIVARLSGQENHESIASVAKQSMFLAMTIGIMVQMMAFLNLDSILKIFGNADLVVMTQAKLYITIVLVGIPLFFFNAATKALLQATGDTRTPLIIFVIMNLLNIALDYTFIIKLSWGIAGAAWATTISESVGFILMVALIYKRMFKGRGRASIGSFRIHGETCIRILKIGSFSAVQMMTRPVTGLIIYGIVLSQGVEAGAAFGIGGRLFNFVFIVLMGLGTATSVLVGQGLGKKDFDEVEGIVKQGLKLSAYNMILFAIPYFILPHLLIQQFSENQEVIRIGMQYLRICYMGVVFVIFPHILGGAFSGAGDTFPPMFASLVGNWGVKIPLAYGLTRIWHLETMGIWIAISLSVIVEGMIVIHYYKRGRWKQKVF</sequence>
<evidence type="ECO:0000256" key="6">
    <source>
        <dbReference type="ARBA" id="ARBA00022449"/>
    </source>
</evidence>
<dbReference type="Proteomes" id="UP000001572">
    <property type="component" value="Chromosome"/>
</dbReference>
<dbReference type="PIRSF" id="PIRSF006603">
    <property type="entry name" value="DinF"/>
    <property type="match status" value="1"/>
</dbReference>
<keyword evidence="6" id="KW-0050">Antiport</keyword>
<keyword evidence="10" id="KW-0406">Ion transport</keyword>
<evidence type="ECO:0000256" key="7">
    <source>
        <dbReference type="ARBA" id="ARBA00022475"/>
    </source>
</evidence>
<dbReference type="OrthoDB" id="9811110at2"/>
<feature type="transmembrane region" description="Helical" evidence="13">
    <location>
        <begin position="318"/>
        <end position="338"/>
    </location>
</feature>
<dbReference type="Pfam" id="PF01554">
    <property type="entry name" value="MatE"/>
    <property type="match status" value="2"/>
</dbReference>
<evidence type="ECO:0000313" key="14">
    <source>
        <dbReference type="EMBL" id="ABR47894.1"/>
    </source>
</evidence>
<keyword evidence="5" id="KW-0813">Transport</keyword>
<keyword evidence="15" id="KW-1185">Reference proteome</keyword>
<feature type="transmembrane region" description="Helical" evidence="13">
    <location>
        <begin position="396"/>
        <end position="416"/>
    </location>
</feature>
<dbReference type="GO" id="GO:0006811">
    <property type="term" value="P:monoatomic ion transport"/>
    <property type="evidence" value="ECO:0007669"/>
    <property type="project" value="UniProtKB-KW"/>
</dbReference>
<evidence type="ECO:0000256" key="5">
    <source>
        <dbReference type="ARBA" id="ARBA00022448"/>
    </source>
</evidence>
<dbReference type="InterPro" id="IPR002528">
    <property type="entry name" value="MATE_fam"/>
</dbReference>
<evidence type="ECO:0000313" key="15">
    <source>
        <dbReference type="Proteomes" id="UP000001572"/>
    </source>
</evidence>
<dbReference type="PANTHER" id="PTHR43298:SF2">
    <property type="entry name" value="FMN_FAD EXPORTER YEEO-RELATED"/>
    <property type="match status" value="1"/>
</dbReference>
<comment type="similarity">
    <text evidence="3">Belongs to the multi antimicrobial extrusion (MATE) (TC 2.A.66.1) family.</text>
</comment>
<keyword evidence="7" id="KW-1003">Cell membrane</keyword>
<dbReference type="CDD" id="cd13137">
    <property type="entry name" value="MATE_NorM_like"/>
    <property type="match status" value="1"/>
</dbReference>
<comment type="function">
    <text evidence="1">Multidrug efflux pump.</text>
</comment>
<evidence type="ECO:0000256" key="9">
    <source>
        <dbReference type="ARBA" id="ARBA00022989"/>
    </source>
</evidence>
<evidence type="ECO:0000256" key="11">
    <source>
        <dbReference type="ARBA" id="ARBA00023136"/>
    </source>
</evidence>
<protein>
    <recommendedName>
        <fullName evidence="4">Probable multidrug resistance protein NorM</fullName>
    </recommendedName>
    <alternativeName>
        <fullName evidence="12">Multidrug-efflux transporter</fullName>
    </alternativeName>
</protein>
<comment type="subcellular location">
    <subcellularLocation>
        <location evidence="2">Cell membrane</location>
        <topology evidence="2">Multi-pass membrane protein</topology>
    </subcellularLocation>
</comment>
<dbReference type="NCBIfam" id="TIGR00797">
    <property type="entry name" value="matE"/>
    <property type="match status" value="1"/>
</dbReference>
<feature type="transmembrane region" description="Helical" evidence="13">
    <location>
        <begin position="198"/>
        <end position="219"/>
    </location>
</feature>
<feature type="transmembrane region" description="Helical" evidence="13">
    <location>
        <begin position="52"/>
        <end position="75"/>
    </location>
</feature>
<feature type="transmembrane region" description="Helical" evidence="13">
    <location>
        <begin position="358"/>
        <end position="376"/>
    </location>
</feature>
<evidence type="ECO:0000256" key="4">
    <source>
        <dbReference type="ARBA" id="ARBA00020268"/>
    </source>
</evidence>
<dbReference type="GO" id="GO:0015297">
    <property type="term" value="F:antiporter activity"/>
    <property type="evidence" value="ECO:0007669"/>
    <property type="project" value="UniProtKB-KW"/>
</dbReference>
<evidence type="ECO:0000256" key="3">
    <source>
        <dbReference type="ARBA" id="ARBA00010199"/>
    </source>
</evidence>
<dbReference type="HOGENOM" id="CLU_012893_5_3_9"/>
<reference evidence="15" key="1">
    <citation type="journal article" date="2016" name="Genome Announc.">
        <title>Complete genome sequence of Alkaliphilus metalliredigens strain QYMF, an alkaliphilic and metal-reducing bacterium isolated from borax-contaminated leachate ponds.</title>
        <authorList>
            <person name="Hwang C."/>
            <person name="Copeland A."/>
            <person name="Lucas S."/>
            <person name="Lapidus A."/>
            <person name="Barry K."/>
            <person name="Detter J.C."/>
            <person name="Glavina Del Rio T."/>
            <person name="Hammon N."/>
            <person name="Israni S."/>
            <person name="Dalin E."/>
            <person name="Tice H."/>
            <person name="Pitluck S."/>
            <person name="Chertkov O."/>
            <person name="Brettin T."/>
            <person name="Bruce D."/>
            <person name="Han C."/>
            <person name="Schmutz J."/>
            <person name="Larimer F."/>
            <person name="Land M.L."/>
            <person name="Hauser L."/>
            <person name="Kyrpides N."/>
            <person name="Mikhailova N."/>
            <person name="Ye Q."/>
            <person name="Zhou J."/>
            <person name="Richardson P."/>
            <person name="Fields M.W."/>
        </authorList>
    </citation>
    <scope>NUCLEOTIDE SEQUENCE [LARGE SCALE GENOMIC DNA]</scope>
    <source>
        <strain evidence="15">QYMF</strain>
    </source>
</reference>
<dbReference type="eggNOG" id="COG0534">
    <property type="taxonomic scope" value="Bacteria"/>
</dbReference>